<feature type="region of interest" description="Disordered" evidence="2">
    <location>
        <begin position="205"/>
        <end position="229"/>
    </location>
</feature>
<dbReference type="SUPFAM" id="SSF57667">
    <property type="entry name" value="beta-beta-alpha zinc fingers"/>
    <property type="match status" value="1"/>
</dbReference>
<dbReference type="PROSITE" id="PS00028">
    <property type="entry name" value="ZINC_FINGER_C2H2_1"/>
    <property type="match status" value="1"/>
</dbReference>
<keyword evidence="1" id="KW-0862">Zinc</keyword>
<dbReference type="InterPro" id="IPR013087">
    <property type="entry name" value="Znf_C2H2_type"/>
</dbReference>
<gene>
    <name evidence="4" type="ORF">ODALV1_LOCUS19398</name>
</gene>
<organism evidence="4 5">
    <name type="scientific">Orchesella dallaii</name>
    <dbReference type="NCBI Taxonomy" id="48710"/>
    <lineage>
        <taxon>Eukaryota</taxon>
        <taxon>Metazoa</taxon>
        <taxon>Ecdysozoa</taxon>
        <taxon>Arthropoda</taxon>
        <taxon>Hexapoda</taxon>
        <taxon>Collembola</taxon>
        <taxon>Entomobryomorpha</taxon>
        <taxon>Entomobryoidea</taxon>
        <taxon>Orchesellidae</taxon>
        <taxon>Orchesellinae</taxon>
        <taxon>Orchesella</taxon>
    </lineage>
</organism>
<evidence type="ECO:0000313" key="4">
    <source>
        <dbReference type="EMBL" id="CAL8121468.1"/>
    </source>
</evidence>
<name>A0ABP1R6I8_9HEXA</name>
<evidence type="ECO:0000256" key="2">
    <source>
        <dbReference type="SAM" id="MobiDB-lite"/>
    </source>
</evidence>
<reference evidence="4 5" key="1">
    <citation type="submission" date="2024-08" db="EMBL/GenBank/DDBJ databases">
        <authorList>
            <person name="Cucini C."/>
            <person name="Frati F."/>
        </authorList>
    </citation>
    <scope>NUCLEOTIDE SEQUENCE [LARGE SCALE GENOMIC DNA]</scope>
</reference>
<feature type="domain" description="C2H2-type" evidence="3">
    <location>
        <begin position="434"/>
        <end position="462"/>
    </location>
</feature>
<keyword evidence="1" id="KW-0479">Metal-binding</keyword>
<feature type="compositionally biased region" description="Polar residues" evidence="2">
    <location>
        <begin position="208"/>
        <end position="217"/>
    </location>
</feature>
<evidence type="ECO:0000313" key="5">
    <source>
        <dbReference type="Proteomes" id="UP001642540"/>
    </source>
</evidence>
<dbReference type="Proteomes" id="UP001642540">
    <property type="component" value="Unassembled WGS sequence"/>
</dbReference>
<dbReference type="PROSITE" id="PS50157">
    <property type="entry name" value="ZINC_FINGER_C2H2_2"/>
    <property type="match status" value="1"/>
</dbReference>
<dbReference type="EMBL" id="CAXLJM020000065">
    <property type="protein sequence ID" value="CAL8121468.1"/>
    <property type="molecule type" value="Genomic_DNA"/>
</dbReference>
<evidence type="ECO:0000256" key="1">
    <source>
        <dbReference type="PROSITE-ProRule" id="PRU00042"/>
    </source>
</evidence>
<evidence type="ECO:0000259" key="3">
    <source>
        <dbReference type="PROSITE" id="PS50157"/>
    </source>
</evidence>
<dbReference type="SMART" id="SM00355">
    <property type="entry name" value="ZnF_C2H2"/>
    <property type="match status" value="2"/>
</dbReference>
<accession>A0ABP1R6I8</accession>
<keyword evidence="5" id="KW-1185">Reference proteome</keyword>
<dbReference type="InterPro" id="IPR036236">
    <property type="entry name" value="Znf_C2H2_sf"/>
</dbReference>
<dbReference type="Gene3D" id="3.30.160.60">
    <property type="entry name" value="Classic Zinc Finger"/>
    <property type="match status" value="1"/>
</dbReference>
<comment type="caution">
    <text evidence="4">The sequence shown here is derived from an EMBL/GenBank/DDBJ whole genome shotgun (WGS) entry which is preliminary data.</text>
</comment>
<sequence length="522" mass="59554">MENGMEPSNYCPVCGDPTILSDNNESKNILNETNTTLFVNSQEYRTVFQCFIKLFEISEPPWLEKCFVFCSECKRQLTVVSELEQVLKEVKRRLKESEKVVKEKFKGSESKFECRGVYKKDKRYWKLREQFLNRERLLASLEKQPPHFGGATTTFAPKVVEDASFSQSNFEVGLTESIKVEVEPFIPVENGVDALSSFESNPSSSHSITTFSENGIHTSPPGLTKRRRVPPKRFRPDEFEQTNITPQNELKSGQYDLENSSEIIETKADPPQNSGTRNIVLVIGSGSTAVEQIVKVEEVDEYFDEGDGDQVTEEIYQNQHHEQGQLCGFVVSNENSEQFQFEGVQNEEQLVEFEMGNGNSEHQNQNEEHQQDKVIEAATKWMTPGRPEVTHFGIRLIKIGDGKQYQCTHCGKVIPSTRGNVLRNHVVQNHTDLYKCSVCGERFRDSKSLKLHNNSAHCDAQSNATPENQLSNLSAQEIPCNSHQEQVQHEFLEQPRHRKQKLVPLDLEDENVSVKCENEMII</sequence>
<protein>
    <recommendedName>
        <fullName evidence="3">C2H2-type domain-containing protein</fullName>
    </recommendedName>
</protein>
<keyword evidence="1" id="KW-0863">Zinc-finger</keyword>
<proteinExistence type="predicted"/>